<feature type="compositionally biased region" description="Low complexity" evidence="1">
    <location>
        <begin position="197"/>
        <end position="229"/>
    </location>
</feature>
<feature type="signal peptide" evidence="2">
    <location>
        <begin position="1"/>
        <end position="20"/>
    </location>
</feature>
<keyword evidence="2" id="KW-0732">Signal</keyword>
<feature type="compositionally biased region" description="Basic residues" evidence="1">
    <location>
        <begin position="319"/>
        <end position="336"/>
    </location>
</feature>
<feature type="compositionally biased region" description="Polar residues" evidence="1">
    <location>
        <begin position="186"/>
        <end position="196"/>
    </location>
</feature>
<evidence type="ECO:0000256" key="2">
    <source>
        <dbReference type="SAM" id="SignalP"/>
    </source>
</evidence>
<dbReference type="RefSeq" id="XP_040641785.1">
    <property type="nucleotide sequence ID" value="XM_040778706.1"/>
</dbReference>
<dbReference type="EMBL" id="KK088414">
    <property type="protein sequence ID" value="EYE98097.1"/>
    <property type="molecule type" value="Genomic_DNA"/>
</dbReference>
<organism evidence="3 4">
    <name type="scientific">Aspergillus ruber (strain CBS 135680)</name>
    <dbReference type="NCBI Taxonomy" id="1388766"/>
    <lineage>
        <taxon>Eukaryota</taxon>
        <taxon>Fungi</taxon>
        <taxon>Dikarya</taxon>
        <taxon>Ascomycota</taxon>
        <taxon>Pezizomycotina</taxon>
        <taxon>Eurotiomycetes</taxon>
        <taxon>Eurotiomycetidae</taxon>
        <taxon>Eurotiales</taxon>
        <taxon>Aspergillaceae</taxon>
        <taxon>Aspergillus</taxon>
        <taxon>Aspergillus subgen. Aspergillus</taxon>
    </lineage>
</organism>
<gene>
    <name evidence="3" type="ORF">EURHEDRAFT_375053</name>
</gene>
<sequence length="355" mass="38652">MLFPFIGLVITLSLWSTILNLQPNDPREDYVRRLTSTVGITAVITGCLDLTNGIINAYGPGKGSDEITWMYDLVNSGDLHATATSTVNIPSKTAKSDSSRVAGPLPLSTRAQLIIVGSVLVISFLPRKNIISMDDSTLEEHHAESDQSSLEMLYLSPEAEPSLYEQIDSLLSSSLQLDSGSSEASTKPSQTPDSLDSVSQATSSTVSSVINSPTTSRSTTPASSSFTTPNCSTPPSPIDYNHRFVSQTVMPYYASDNDLNYVEADVVFHHQFELQANHDKDKTSQGGPISDKITPTPKVTTSQLEQPSTLEQNSATTTPKKRRHPRPSQAKRRRFARRNEQAFRLSASGQDDQVS</sequence>
<evidence type="ECO:0000256" key="1">
    <source>
        <dbReference type="SAM" id="MobiDB-lite"/>
    </source>
</evidence>
<feature type="compositionally biased region" description="Polar residues" evidence="1">
    <location>
        <begin position="297"/>
        <end position="318"/>
    </location>
</feature>
<evidence type="ECO:0000313" key="3">
    <source>
        <dbReference type="EMBL" id="EYE98097.1"/>
    </source>
</evidence>
<name>A0A017SME4_ASPRC</name>
<feature type="region of interest" description="Disordered" evidence="1">
    <location>
        <begin position="277"/>
        <end position="355"/>
    </location>
</feature>
<dbReference type="OrthoDB" id="4458647at2759"/>
<dbReference type="AlphaFoldDB" id="A0A017SME4"/>
<keyword evidence="4" id="KW-1185">Reference proteome</keyword>
<protein>
    <submittedName>
        <fullName evidence="3">Uncharacterized protein</fullName>
    </submittedName>
</protein>
<feature type="chain" id="PRO_5001499418" evidence="2">
    <location>
        <begin position="21"/>
        <end position="355"/>
    </location>
</feature>
<evidence type="ECO:0000313" key="4">
    <source>
        <dbReference type="Proteomes" id="UP000019804"/>
    </source>
</evidence>
<proteinExistence type="predicted"/>
<dbReference type="Proteomes" id="UP000019804">
    <property type="component" value="Unassembled WGS sequence"/>
</dbReference>
<feature type="region of interest" description="Disordered" evidence="1">
    <location>
        <begin position="178"/>
        <end position="236"/>
    </location>
</feature>
<accession>A0A017SME4</accession>
<dbReference type="GeneID" id="63693830"/>
<dbReference type="HOGENOM" id="CLU_780697_0_0_1"/>
<reference evidence="4" key="1">
    <citation type="journal article" date="2014" name="Nat. Commun.">
        <title>Genomic adaptations of the halophilic Dead Sea filamentous fungus Eurotium rubrum.</title>
        <authorList>
            <person name="Kis-Papo T."/>
            <person name="Weig A.R."/>
            <person name="Riley R."/>
            <person name="Persoh D."/>
            <person name="Salamov A."/>
            <person name="Sun H."/>
            <person name="Lipzen A."/>
            <person name="Wasser S.P."/>
            <person name="Rambold G."/>
            <person name="Grigoriev I.V."/>
            <person name="Nevo E."/>
        </authorList>
    </citation>
    <scope>NUCLEOTIDE SEQUENCE [LARGE SCALE GENOMIC DNA]</scope>
    <source>
        <strain evidence="4">CBS 135680</strain>
    </source>
</reference>